<dbReference type="GO" id="GO:0042391">
    <property type="term" value="P:regulation of membrane potential"/>
    <property type="evidence" value="ECO:0007669"/>
    <property type="project" value="InterPro"/>
</dbReference>
<evidence type="ECO:0000259" key="13">
    <source>
        <dbReference type="Pfam" id="PF00999"/>
    </source>
</evidence>
<evidence type="ECO:0000313" key="15">
    <source>
        <dbReference type="Proteomes" id="UP000620104"/>
    </source>
</evidence>
<dbReference type="OrthoDB" id="2190219at2759"/>
<feature type="compositionally biased region" description="Basic and acidic residues" evidence="11">
    <location>
        <begin position="690"/>
        <end position="729"/>
    </location>
</feature>
<keyword evidence="5 12" id="KW-0812">Transmembrane</keyword>
<keyword evidence="6 12" id="KW-1133">Transmembrane helix</keyword>
<feature type="transmembrane region" description="Helical" evidence="12">
    <location>
        <begin position="354"/>
        <end position="377"/>
    </location>
</feature>
<evidence type="ECO:0000256" key="2">
    <source>
        <dbReference type="ARBA" id="ARBA00005248"/>
    </source>
</evidence>
<feature type="compositionally biased region" description="Low complexity" evidence="11">
    <location>
        <begin position="843"/>
        <end position="860"/>
    </location>
</feature>
<dbReference type="Pfam" id="PF00999">
    <property type="entry name" value="Na_H_Exchanger"/>
    <property type="match status" value="1"/>
</dbReference>
<evidence type="ECO:0000256" key="8">
    <source>
        <dbReference type="ARBA" id="ARBA00023065"/>
    </source>
</evidence>
<feature type="region of interest" description="Disordered" evidence="11">
    <location>
        <begin position="934"/>
        <end position="959"/>
    </location>
</feature>
<comment type="similarity">
    <text evidence="2">Belongs to the fungal Na(+)/H(+) exchanger family.</text>
</comment>
<keyword evidence="8" id="KW-0406">Ion transport</keyword>
<dbReference type="EMBL" id="BLZA01000018">
    <property type="protein sequence ID" value="GHJ86447.1"/>
    <property type="molecule type" value="Genomic_DNA"/>
</dbReference>
<keyword evidence="3" id="KW-0813">Transport</keyword>
<evidence type="ECO:0000313" key="14">
    <source>
        <dbReference type="EMBL" id="GHJ86447.1"/>
    </source>
</evidence>
<feature type="transmembrane region" description="Helical" evidence="12">
    <location>
        <begin position="429"/>
        <end position="456"/>
    </location>
</feature>
<dbReference type="Gene3D" id="1.20.1530.20">
    <property type="match status" value="1"/>
</dbReference>
<evidence type="ECO:0000256" key="4">
    <source>
        <dbReference type="ARBA" id="ARBA00022449"/>
    </source>
</evidence>
<feature type="compositionally biased region" description="Basic and acidic residues" evidence="11">
    <location>
        <begin position="804"/>
        <end position="821"/>
    </location>
</feature>
<dbReference type="PANTHER" id="PTHR31382:SF4">
    <property type="entry name" value="NA(+)_H(+) ANTIPORTER"/>
    <property type="match status" value="1"/>
</dbReference>
<keyword evidence="7" id="KW-0915">Sodium</keyword>
<feature type="compositionally biased region" description="Polar residues" evidence="11">
    <location>
        <begin position="885"/>
        <end position="899"/>
    </location>
</feature>
<keyword evidence="10" id="KW-0739">Sodium transport</keyword>
<evidence type="ECO:0000256" key="9">
    <source>
        <dbReference type="ARBA" id="ARBA00023136"/>
    </source>
</evidence>
<feature type="transmembrane region" description="Helical" evidence="12">
    <location>
        <begin position="149"/>
        <end position="171"/>
    </location>
</feature>
<proteinExistence type="inferred from homology"/>
<evidence type="ECO:0000256" key="1">
    <source>
        <dbReference type="ARBA" id="ARBA00004141"/>
    </source>
</evidence>
<keyword evidence="4" id="KW-0050">Antiport</keyword>
<accession>A0A8H3TSM6</accession>
<evidence type="ECO:0000256" key="5">
    <source>
        <dbReference type="ARBA" id="ARBA00022692"/>
    </source>
</evidence>
<feature type="transmembrane region" description="Helical" evidence="12">
    <location>
        <begin position="230"/>
        <end position="253"/>
    </location>
</feature>
<dbReference type="AlphaFoldDB" id="A0A8H3TSM6"/>
<evidence type="ECO:0000256" key="11">
    <source>
        <dbReference type="SAM" id="MobiDB-lite"/>
    </source>
</evidence>
<protein>
    <recommendedName>
        <fullName evidence="13">Cation/H+ exchanger transmembrane domain-containing protein</fullName>
    </recommendedName>
</protein>
<gene>
    <name evidence="14" type="ORF">NliqN6_2849</name>
</gene>
<name>A0A8H3TSM6_9TREE</name>
<organism evidence="14 15">
    <name type="scientific">Naganishia liquefaciens</name>
    <dbReference type="NCBI Taxonomy" id="104408"/>
    <lineage>
        <taxon>Eukaryota</taxon>
        <taxon>Fungi</taxon>
        <taxon>Dikarya</taxon>
        <taxon>Basidiomycota</taxon>
        <taxon>Agaricomycotina</taxon>
        <taxon>Tremellomycetes</taxon>
        <taxon>Filobasidiales</taxon>
        <taxon>Filobasidiaceae</taxon>
        <taxon>Naganishia</taxon>
    </lineage>
</organism>
<dbReference type="Proteomes" id="UP000620104">
    <property type="component" value="Unassembled WGS sequence"/>
</dbReference>
<evidence type="ECO:0000256" key="12">
    <source>
        <dbReference type="SAM" id="Phobius"/>
    </source>
</evidence>
<dbReference type="GO" id="GO:0005886">
    <property type="term" value="C:plasma membrane"/>
    <property type="evidence" value="ECO:0007669"/>
    <property type="project" value="InterPro"/>
</dbReference>
<feature type="transmembrane region" description="Helical" evidence="12">
    <location>
        <begin position="323"/>
        <end position="342"/>
    </location>
</feature>
<keyword evidence="9 12" id="KW-0472">Membrane</keyword>
<dbReference type="FunFam" id="1.20.1530.20:FF:000015">
    <property type="entry name" value="Na(+)/H(+) antiporter 2"/>
    <property type="match status" value="1"/>
</dbReference>
<dbReference type="InterPro" id="IPR004712">
    <property type="entry name" value="Na+/H+_antiporter_fungi"/>
</dbReference>
<comment type="caution">
    <text evidence="14">The sequence shown here is derived from an EMBL/GenBank/DDBJ whole genome shotgun (WGS) entry which is preliminary data.</text>
</comment>
<evidence type="ECO:0000256" key="7">
    <source>
        <dbReference type="ARBA" id="ARBA00023053"/>
    </source>
</evidence>
<feature type="transmembrane region" description="Helical" evidence="12">
    <location>
        <begin position="52"/>
        <end position="70"/>
    </location>
</feature>
<feature type="compositionally biased region" description="Basic and acidic residues" evidence="11">
    <location>
        <begin position="935"/>
        <end position="952"/>
    </location>
</feature>
<feature type="transmembrane region" description="Helical" evidence="12">
    <location>
        <begin position="90"/>
        <end position="108"/>
    </location>
</feature>
<feature type="compositionally biased region" description="Polar residues" evidence="11">
    <location>
        <begin position="525"/>
        <end position="548"/>
    </location>
</feature>
<comment type="subcellular location">
    <subcellularLocation>
        <location evidence="1">Membrane</location>
        <topology evidence="1">Multi-pass membrane protein</topology>
    </subcellularLocation>
</comment>
<dbReference type="InterPro" id="IPR006153">
    <property type="entry name" value="Cation/H_exchanger_TM"/>
</dbReference>
<feature type="domain" description="Cation/H+ exchanger transmembrane" evidence="13">
    <location>
        <begin position="34"/>
        <end position="456"/>
    </location>
</feature>
<sequence length="959" mass="106284">MAGEAESGGSGHPFHPFDVNAPHLAYAFLGGFVVLFSLCSLFIKERLYIGEAVVSTVVGIILGPFALGLFNPGSWGGRNHNSEVTDEITLEVTRVVIAVGVFAIGVELPKKYVKHHWKSLAFLLGPVMAWGWLVTALFIWAMIPHLQFLTSLAIAACVTPTDPILAQAVVGGKFAAKHVPTHIRHLLSAESGCNDGAAFPFLFLALYLILETDDGYAVGEWFYVTCSDHWLILETCRYEVALGIVIGSILGFVARKAIKFSEKRGYIDRQSFVAQYISLALLTIGILTLLGSDDLLGAFFCGTAFAWDGFFNKATEDSMFSNVLDLLFNCACFIYIGAIIPFSEFQDIHTSITVWRLFVLIILVLLFRRLPVMLALYRWIPDIKTLREAAFVGWFGPMGVGAIFIATLAKLDLPLAARETENPESQTELLAATIQPIVAFMVLCSVVCHGLSIPFFSLTRRVHSMTHTWSRQSFGDEPAWATHARRLRPGESIRVNRDDDLDIADDGVTDRGEAMVLSSEKRFSRSQSNSLGSQTAVSSSPEQAEQCQTGGGERADIEAMENGTYQPNPATRSEAEENEEDYVPEDEGDGRTTPVLAEYREGNHLVRERKNDDSDSVEVEVIQHYFDRHNPSQSTKFRHPQPLKRHEVDTLHSQLEHSPEHAADFVRDGGRDRVDRLGLGLMATEPTPATKREELERQLDDDKRERVLDNGENEGRVQRENERDLERYDSNALNCSESRSTEGPADREENNEHTLRRANTRGDGNNEEHELGRISSRVSAIFGGGRNKGRQPSISQRFLGGLGKKTDSEDDVRPRDIEEGRAAGNVSDESPAPAPETSRPIFNSAPNPRSNSPSRHLSLRFAPDTAESSETAPGPANYKRPAPNPSLSMYRSTSLQPGSQEGEEEEAPKGNQYYKRGDANPGLSLFRAQTVQVDKNTDEGGGRHIAFDLPERKPKKKRW</sequence>
<feature type="transmembrane region" description="Helical" evidence="12">
    <location>
        <begin position="24"/>
        <end position="43"/>
    </location>
</feature>
<reference evidence="14" key="1">
    <citation type="submission" date="2020-07" db="EMBL/GenBank/DDBJ databases">
        <title>Draft Genome Sequence of a Deep-Sea Yeast, Naganishia (Cryptococcus) liquefaciens strain N6.</title>
        <authorList>
            <person name="Han Y.W."/>
            <person name="Kajitani R."/>
            <person name="Morimoto H."/>
            <person name="Parhat M."/>
            <person name="Tsubouchi H."/>
            <person name="Bakenova O."/>
            <person name="Ogata M."/>
            <person name="Argunhan B."/>
            <person name="Aoki R."/>
            <person name="Kajiwara S."/>
            <person name="Itoh T."/>
            <person name="Iwasaki H."/>
        </authorList>
    </citation>
    <scope>NUCLEOTIDE SEQUENCE</scope>
    <source>
        <strain evidence="14">N6</strain>
    </source>
</reference>
<dbReference type="GO" id="GO:0036376">
    <property type="term" value="P:sodium ion export across plasma membrane"/>
    <property type="evidence" value="ECO:0007669"/>
    <property type="project" value="InterPro"/>
</dbReference>
<evidence type="ECO:0000256" key="6">
    <source>
        <dbReference type="ARBA" id="ARBA00022989"/>
    </source>
</evidence>
<feature type="compositionally biased region" description="Acidic residues" evidence="11">
    <location>
        <begin position="576"/>
        <end position="588"/>
    </location>
</feature>
<feature type="transmembrane region" description="Helical" evidence="12">
    <location>
        <begin position="295"/>
        <end position="311"/>
    </location>
</feature>
<feature type="transmembrane region" description="Helical" evidence="12">
    <location>
        <begin position="389"/>
        <end position="409"/>
    </location>
</feature>
<keyword evidence="15" id="KW-1185">Reference proteome</keyword>
<feature type="transmembrane region" description="Helical" evidence="12">
    <location>
        <begin position="273"/>
        <end position="289"/>
    </location>
</feature>
<dbReference type="GO" id="GO:0030007">
    <property type="term" value="P:intracellular potassium ion homeostasis"/>
    <property type="evidence" value="ECO:0007669"/>
    <property type="project" value="TreeGrafter"/>
</dbReference>
<feature type="compositionally biased region" description="Basic and acidic residues" evidence="11">
    <location>
        <begin position="649"/>
        <end position="676"/>
    </location>
</feature>
<feature type="transmembrane region" description="Helical" evidence="12">
    <location>
        <begin position="120"/>
        <end position="143"/>
    </location>
</feature>
<dbReference type="InterPro" id="IPR038770">
    <property type="entry name" value="Na+/solute_symporter_sf"/>
</dbReference>
<feature type="region of interest" description="Disordered" evidence="11">
    <location>
        <begin position="649"/>
        <end position="921"/>
    </location>
</feature>
<dbReference type="PANTHER" id="PTHR31382">
    <property type="entry name" value="NA(+)/H(+) ANTIPORTER"/>
    <property type="match status" value="1"/>
</dbReference>
<evidence type="ECO:0000256" key="3">
    <source>
        <dbReference type="ARBA" id="ARBA00022448"/>
    </source>
</evidence>
<feature type="transmembrane region" description="Helical" evidence="12">
    <location>
        <begin position="192"/>
        <end position="210"/>
    </location>
</feature>
<dbReference type="GO" id="GO:0120029">
    <property type="term" value="P:proton export across plasma membrane"/>
    <property type="evidence" value="ECO:0007669"/>
    <property type="project" value="InterPro"/>
</dbReference>
<dbReference type="GO" id="GO:0015385">
    <property type="term" value="F:sodium:proton antiporter activity"/>
    <property type="evidence" value="ECO:0007669"/>
    <property type="project" value="InterPro"/>
</dbReference>
<feature type="region of interest" description="Disordered" evidence="11">
    <location>
        <begin position="517"/>
        <end position="593"/>
    </location>
</feature>
<evidence type="ECO:0000256" key="10">
    <source>
        <dbReference type="ARBA" id="ARBA00023201"/>
    </source>
</evidence>
<feature type="compositionally biased region" description="Basic and acidic residues" evidence="11">
    <location>
        <begin position="744"/>
        <end position="755"/>
    </location>
</feature>